<dbReference type="Proteomes" id="UP001597156">
    <property type="component" value="Unassembled WGS sequence"/>
</dbReference>
<dbReference type="Pfam" id="PF08020">
    <property type="entry name" value="DUF1706"/>
    <property type="match status" value="1"/>
</dbReference>
<dbReference type="EMBL" id="JBHTLH010000005">
    <property type="protein sequence ID" value="MFD1124218.1"/>
    <property type="molecule type" value="Genomic_DNA"/>
</dbReference>
<dbReference type="PANTHER" id="PTHR40658:SF4">
    <property type="entry name" value="HYPOTHETICAL CYTOSOLIC PROTEIN"/>
    <property type="match status" value="1"/>
</dbReference>
<proteinExistence type="predicted"/>
<gene>
    <name evidence="1" type="ORF">ACFQ22_02415</name>
</gene>
<dbReference type="Gene3D" id="1.20.120.450">
    <property type="entry name" value="dinb family like domain"/>
    <property type="match status" value="1"/>
</dbReference>
<dbReference type="InterPro" id="IPR012550">
    <property type="entry name" value="DUF1706"/>
</dbReference>
<accession>A0ABW3PDW5</accession>
<dbReference type="RefSeq" id="WP_121977819.1">
    <property type="nucleotide sequence ID" value="NZ_JBHTLH010000005.1"/>
</dbReference>
<evidence type="ECO:0000313" key="2">
    <source>
        <dbReference type="Proteomes" id="UP001597156"/>
    </source>
</evidence>
<keyword evidence="2" id="KW-1185">Reference proteome</keyword>
<protein>
    <submittedName>
        <fullName evidence="1">ClbS/DfsB family four-helix bundle protein</fullName>
    </submittedName>
</protein>
<sequence>MTFQANNQTGLFPAETSFSKLSAMIDQLTPEQEQQPFAFEGRDRNIRDVLVHLHEWHRLFLNWFEDTHVHQRPTDFLPIPYTPKTRADMNTQIRNRHQQTTLNEAKAMVHESHTTIMAVASELSHQALINRRYDNGAENQSISHYLKIVTTTHYEWAIQKIARHRRHLLN</sequence>
<organism evidence="1 2">
    <name type="scientific">Lentilactobacillus raoultii</name>
    <dbReference type="NCBI Taxonomy" id="1987503"/>
    <lineage>
        <taxon>Bacteria</taxon>
        <taxon>Bacillati</taxon>
        <taxon>Bacillota</taxon>
        <taxon>Bacilli</taxon>
        <taxon>Lactobacillales</taxon>
        <taxon>Lactobacillaceae</taxon>
        <taxon>Lentilactobacillus</taxon>
    </lineage>
</organism>
<reference evidence="2" key="1">
    <citation type="journal article" date="2019" name="Int. J. Syst. Evol. Microbiol.">
        <title>The Global Catalogue of Microorganisms (GCM) 10K type strain sequencing project: providing services to taxonomists for standard genome sequencing and annotation.</title>
        <authorList>
            <consortium name="The Broad Institute Genomics Platform"/>
            <consortium name="The Broad Institute Genome Sequencing Center for Infectious Disease"/>
            <person name="Wu L."/>
            <person name="Ma J."/>
        </authorList>
    </citation>
    <scope>NUCLEOTIDE SEQUENCE [LARGE SCALE GENOMIC DNA]</scope>
    <source>
        <strain evidence="2">CCUG 71848</strain>
    </source>
</reference>
<name>A0ABW3PDW5_9LACO</name>
<dbReference type="InterPro" id="IPR034660">
    <property type="entry name" value="DinB/YfiT-like"/>
</dbReference>
<comment type="caution">
    <text evidence="1">The sequence shown here is derived from an EMBL/GenBank/DDBJ whole genome shotgun (WGS) entry which is preliminary data.</text>
</comment>
<dbReference type="PANTHER" id="PTHR40658">
    <property type="match status" value="1"/>
</dbReference>
<evidence type="ECO:0000313" key="1">
    <source>
        <dbReference type="EMBL" id="MFD1124218.1"/>
    </source>
</evidence>